<accession>A0A507E120</accession>
<keyword evidence="3" id="KW-1185">Reference proteome</keyword>
<dbReference type="AlphaFoldDB" id="A0A507E120"/>
<reference evidence="2 3" key="1">
    <citation type="journal article" date="2019" name="Sci. Rep.">
        <title>Comparative genomics of chytrid fungi reveal insights into the obligate biotrophic and pathogenic lifestyle of Synchytrium endobioticum.</title>
        <authorList>
            <person name="van de Vossenberg B.T.L.H."/>
            <person name="Warris S."/>
            <person name="Nguyen H.D.T."/>
            <person name="van Gent-Pelzer M.P.E."/>
            <person name="Joly D.L."/>
            <person name="van de Geest H.C."/>
            <person name="Bonants P.J.M."/>
            <person name="Smith D.S."/>
            <person name="Levesque C.A."/>
            <person name="van der Lee T.A.J."/>
        </authorList>
    </citation>
    <scope>NUCLEOTIDE SEQUENCE [LARGE SCALE GENOMIC DNA]</scope>
    <source>
        <strain evidence="2 3">CBS 675.73</strain>
    </source>
</reference>
<dbReference type="OrthoDB" id="10260387at2759"/>
<evidence type="ECO:0000313" key="3">
    <source>
        <dbReference type="Proteomes" id="UP000320333"/>
    </source>
</evidence>
<dbReference type="PANTHER" id="PTHR15730">
    <property type="entry name" value="EXPERIMENTAL AUTOIMMUNE PROSTATITIS ANTIGEN 2-RELATED"/>
    <property type="match status" value="1"/>
</dbReference>
<dbReference type="PANTHER" id="PTHR15730:SF5">
    <property type="entry name" value="SI:CH211-210B2.2-RELATED"/>
    <property type="match status" value="1"/>
</dbReference>
<dbReference type="Gene3D" id="3.40.390.80">
    <property type="entry name" value="Peptidase M60, enhancin-like domain 2"/>
    <property type="match status" value="1"/>
</dbReference>
<proteinExistence type="predicted"/>
<comment type="caution">
    <text evidence="2">The sequence shown here is derived from an EMBL/GenBank/DDBJ whole genome shotgun (WGS) entry which is preliminary data.</text>
</comment>
<evidence type="ECO:0000259" key="1">
    <source>
        <dbReference type="PROSITE" id="PS51723"/>
    </source>
</evidence>
<dbReference type="PROSITE" id="PS51723">
    <property type="entry name" value="PEPTIDASE_M60"/>
    <property type="match status" value="1"/>
</dbReference>
<sequence>MVHKQPRLAATSWRKNALAAALMAKIPSHVRLRSAVELDAGIPDILSAIAARSAASVTADLARPTSATYKEFVSVADALFDVDADGGRFPTTVTSVAVPLAQSVCITGVQWSEFPIAISDSRRRVCAKLLHALRRDIPLNGTAHPLVQAAAVWPGVPDASVPVTTKTWTLNSKFTKWQSSGLYIFPGSDVKVQFCPGVGVDATSIVGVQIGSTTDTLWDVKDADWERFPATTEYGKYWVKDGAACQYMTIKSLFGGLLFLDTQIAGNLGSITVSGNITPSPLYTGGMSVSDWQKMLDGTVSPFGEMEFEGIILSYPTAILRKSTCASNPAEMKSFYDKLMPEYYKLSGEPLRPYKERINVELQLSVGWMYAGYPIQAHNITDVQELCIHKQSIYETETINPVNNWGYYHELGHNFQKDSWTDYLDQTEVTVNIFSMQMSEIFPFSVHQFGQADFEPNGNARKLEEEWRKKSQPFGNQGTDLFMKLLYYIELRQSFGFEAFRRVFRAYEKLDKQPKTEKEMIDTWAVTFSTTVGYDISPFMTTRWKIPVSDAAAAKTKSLKAFDVGTVFGCGSDSVSFPFGLSPCAEIGVASPTALNFKMSTWATLRRGMSLVIGLEGAGAPALTSTVKVSGKDASLFSMNAVYKKSGTGGAVYLTPTALIPFDTGVTISLEFSAALPTGPLETTFWVENSTDSSLMIASKRKGALSTGNGGKTSSAGHALGFMLYSVYFVLLLSV</sequence>
<protein>
    <recommendedName>
        <fullName evidence="1">Peptidase M60 domain-containing protein</fullName>
    </recommendedName>
</protein>
<gene>
    <name evidence="2" type="ORF">CcCBS67573_g09238</name>
</gene>
<feature type="domain" description="Peptidase M60" evidence="1">
    <location>
        <begin position="175"/>
        <end position="496"/>
    </location>
</feature>
<dbReference type="InterPro" id="IPR035423">
    <property type="entry name" value="M60-like_N"/>
</dbReference>
<evidence type="ECO:0000313" key="2">
    <source>
        <dbReference type="EMBL" id="TPX57544.1"/>
    </source>
</evidence>
<name>A0A507E120_9FUNG</name>
<dbReference type="InterPro" id="IPR031161">
    <property type="entry name" value="Peptidase_M60_dom"/>
</dbReference>
<organism evidence="2 3">
    <name type="scientific">Chytriomyces confervae</name>
    <dbReference type="NCBI Taxonomy" id="246404"/>
    <lineage>
        <taxon>Eukaryota</taxon>
        <taxon>Fungi</taxon>
        <taxon>Fungi incertae sedis</taxon>
        <taxon>Chytridiomycota</taxon>
        <taxon>Chytridiomycota incertae sedis</taxon>
        <taxon>Chytridiomycetes</taxon>
        <taxon>Chytridiales</taxon>
        <taxon>Chytriomycetaceae</taxon>
        <taxon>Chytriomyces</taxon>
    </lineage>
</organism>
<dbReference type="InterPro" id="IPR042279">
    <property type="entry name" value="Pep_M60_3"/>
</dbReference>
<dbReference type="InterPro" id="IPR051244">
    <property type="entry name" value="TCAF"/>
</dbReference>
<dbReference type="Proteomes" id="UP000320333">
    <property type="component" value="Unassembled WGS sequence"/>
</dbReference>
<dbReference type="SMART" id="SM01276">
    <property type="entry name" value="M60-like"/>
    <property type="match status" value="1"/>
</dbReference>
<dbReference type="EMBL" id="QEAP01000765">
    <property type="protein sequence ID" value="TPX57544.1"/>
    <property type="molecule type" value="Genomic_DNA"/>
</dbReference>
<dbReference type="Pfam" id="PF13402">
    <property type="entry name" value="Peptidase_M60"/>
    <property type="match status" value="1"/>
</dbReference>
<dbReference type="Pfam" id="PF17291">
    <property type="entry name" value="M60-like_N"/>
    <property type="match status" value="1"/>
</dbReference>
<dbReference type="Gene3D" id="1.10.390.30">
    <property type="entry name" value="Peptidase M60, enhancin-like domain 3"/>
    <property type="match status" value="1"/>
</dbReference>